<dbReference type="Proteomes" id="UP000322612">
    <property type="component" value="Unassembled WGS sequence"/>
</dbReference>
<dbReference type="OrthoDB" id="6628350at2"/>
<comment type="caution">
    <text evidence="1">The sequence shown here is derived from an EMBL/GenBank/DDBJ whole genome shotgun (WGS) entry which is preliminary data.</text>
</comment>
<sequence length="99" mass="10985">MKELISVAQAALDYIDALPSDMVASLHTMPGFDRDWATEVIADAIVESNESREQIQQQSQAIQLPETCFFDGPGNTTETYFLADDVRELLRSAGVQFSE</sequence>
<accession>A0A2J0PSQ9</accession>
<geneLocation type="plasmid" evidence="2">
    <name>punnamed1</name>
</geneLocation>
<evidence type="ECO:0000313" key="6">
    <source>
        <dbReference type="Proteomes" id="UP000322612"/>
    </source>
</evidence>
<evidence type="ECO:0000313" key="1">
    <source>
        <dbReference type="EMBL" id="PJD78243.1"/>
    </source>
</evidence>
<dbReference type="Proteomes" id="UP000229974">
    <property type="component" value="Unassembled WGS sequence"/>
</dbReference>
<protein>
    <submittedName>
        <fullName evidence="1">Uncharacterized protein</fullName>
    </submittedName>
</protein>
<dbReference type="EMBL" id="NEEW01000019">
    <property type="protein sequence ID" value="PJD78243.1"/>
    <property type="molecule type" value="Genomic_DNA"/>
</dbReference>
<proteinExistence type="predicted"/>
<evidence type="ECO:0000313" key="5">
    <source>
        <dbReference type="Proteomes" id="UP000246375"/>
    </source>
</evidence>
<organism evidence="1 4">
    <name type="scientific">Enterobacter hormaechei</name>
    <dbReference type="NCBI Taxonomy" id="158836"/>
    <lineage>
        <taxon>Bacteria</taxon>
        <taxon>Pseudomonadati</taxon>
        <taxon>Pseudomonadota</taxon>
        <taxon>Gammaproteobacteria</taxon>
        <taxon>Enterobacterales</taxon>
        <taxon>Enterobacteriaceae</taxon>
        <taxon>Enterobacter</taxon>
        <taxon>Enterobacter cloacae complex</taxon>
    </lineage>
</organism>
<name>A0A2J0PSQ9_9ENTR</name>
<evidence type="ECO:0000313" key="3">
    <source>
        <dbReference type="EMBL" id="TYS19959.1"/>
    </source>
</evidence>
<dbReference type="EMBL" id="VTDZ01000005">
    <property type="protein sequence ID" value="TYS19959.1"/>
    <property type="molecule type" value="Genomic_DNA"/>
</dbReference>
<gene>
    <name evidence="1" type="ORF">B9Q30_24730</name>
    <name evidence="2" type="ORF">DL189_23605</name>
    <name evidence="3" type="ORF">FZC81_01985</name>
</gene>
<reference evidence="3 6" key="3">
    <citation type="submission" date="2019-08" db="EMBL/GenBank/DDBJ databases">
        <title>Whole genome sequence analysis of bacterial isolates in patients.</title>
        <authorList>
            <person name="Jeong K.C."/>
        </authorList>
    </citation>
    <scope>NUCLEOTIDE SEQUENCE [LARGE SCALE GENOMIC DNA]</scope>
    <source>
        <strain evidence="3 6">KCJ3K342</strain>
    </source>
</reference>
<evidence type="ECO:0000313" key="4">
    <source>
        <dbReference type="Proteomes" id="UP000229974"/>
    </source>
</evidence>
<dbReference type="Proteomes" id="UP000246375">
    <property type="component" value="Unassembled WGS sequence"/>
</dbReference>
<dbReference type="AlphaFoldDB" id="A0A2J0PSQ9"/>
<keyword evidence="2" id="KW-0614">Plasmid</keyword>
<dbReference type="RefSeq" id="WP_032610385.1">
    <property type="nucleotide sequence ID" value="NZ_CBDITZ010000006.1"/>
</dbReference>
<evidence type="ECO:0000313" key="2">
    <source>
        <dbReference type="EMBL" id="PXB34693.1"/>
    </source>
</evidence>
<reference evidence="2 5" key="2">
    <citation type="submission" date="2018-05" db="EMBL/GenBank/DDBJ databases">
        <title>Evaluation of testing and processing parameters for the GenePOC Carba assay.</title>
        <authorList>
            <person name="Walsh T.R."/>
        </authorList>
    </citation>
    <scope>NUCLEOTIDE SEQUENCE [LARGE SCALE GENOMIC DNA]</scope>
    <source>
        <strain evidence="2 5">PECIMP</strain>
        <plasmid evidence="2">punnamed1</plasmid>
    </source>
</reference>
<reference evidence="1 4" key="1">
    <citation type="journal article" date="2017" name="J. Antimicrob. Chemother.">
        <title>Characterization of the population structure, drug resistance mechanisms and plasmids of the community-associated Enterobacter cloacae complex in China.</title>
        <authorList>
            <person name="Zhou K."/>
            <person name="Yu W."/>
            <person name="Cao X."/>
            <person name="Shen P."/>
            <person name="Lu H."/>
            <person name="Luo Q."/>
            <person name="Rossen J.W.A."/>
            <person name="Xiao Y."/>
        </authorList>
    </citation>
    <scope>NUCLEOTIDE SEQUENCE [LARGE SCALE GENOMIC DNA]</scope>
    <source>
        <strain evidence="1 4">ECC904</strain>
    </source>
</reference>
<dbReference type="EMBL" id="QHMI01000036">
    <property type="protein sequence ID" value="PXB34693.1"/>
    <property type="molecule type" value="Genomic_DNA"/>
</dbReference>